<evidence type="ECO:0000256" key="2">
    <source>
        <dbReference type="SAM" id="Phobius"/>
    </source>
</evidence>
<keyword evidence="2" id="KW-0472">Membrane</keyword>
<dbReference type="Pfam" id="PF07963">
    <property type="entry name" value="N_methyl"/>
    <property type="match status" value="1"/>
</dbReference>
<dbReference type="InterPro" id="IPR045584">
    <property type="entry name" value="Pilin-like"/>
</dbReference>
<gene>
    <name evidence="3" type="ORF">COT20_00655</name>
</gene>
<dbReference type="AlphaFoldDB" id="A0A2M6XV13"/>
<dbReference type="EMBL" id="PEXQ01000017">
    <property type="protein sequence ID" value="PIU16323.1"/>
    <property type="molecule type" value="Genomic_DNA"/>
</dbReference>
<reference evidence="4" key="1">
    <citation type="submission" date="2017-09" db="EMBL/GenBank/DDBJ databases">
        <title>Depth-based differentiation of microbial function through sediment-hosted aquifers and enrichment of novel symbionts in the deep terrestrial subsurface.</title>
        <authorList>
            <person name="Probst A.J."/>
            <person name="Ladd B."/>
            <person name="Jarett J.K."/>
            <person name="Geller-Mcgrath D.E."/>
            <person name="Sieber C.M.K."/>
            <person name="Emerson J.B."/>
            <person name="Anantharaman K."/>
            <person name="Thomas B.C."/>
            <person name="Malmstrom R."/>
            <person name="Stieglmeier M."/>
            <person name="Klingl A."/>
            <person name="Woyke T."/>
            <person name="Ryan C.M."/>
            <person name="Banfield J.F."/>
        </authorList>
    </citation>
    <scope>NUCLEOTIDE SEQUENCE [LARGE SCALE GENOMIC DNA]</scope>
</reference>
<dbReference type="Proteomes" id="UP000229784">
    <property type="component" value="Unassembled WGS sequence"/>
</dbReference>
<evidence type="ECO:0000313" key="4">
    <source>
        <dbReference type="Proteomes" id="UP000229784"/>
    </source>
</evidence>
<sequence>MHFFYFIAKMNLDSAKISKSMIINRMFGFTIIEMLIVIAIFCLVVGLVLNIFVFSQNFYRQTENNLELLQNGRIILERISRDLRQAAEMVTALPQVPDNPDNPPTQEIEFQDGHAPSPYQDLGSNYYYIRYYLDSDSKEVHRQYRIYCFEPCAVCSSYYRWNDIDEQGFQPQACNLEDEVVGEYLLDLRFWGSGLIGIALDLSKSGQVINLKTAIWARNF</sequence>
<evidence type="ECO:0008006" key="5">
    <source>
        <dbReference type="Google" id="ProtNLM"/>
    </source>
</evidence>
<comment type="caution">
    <text evidence="3">The sequence shown here is derived from an EMBL/GenBank/DDBJ whole genome shotgun (WGS) entry which is preliminary data.</text>
</comment>
<evidence type="ECO:0000256" key="1">
    <source>
        <dbReference type="SAM" id="MobiDB-lite"/>
    </source>
</evidence>
<protein>
    <recommendedName>
        <fullName evidence="5">Prepilin-type N-terminal cleavage/methylation domain-containing protein</fullName>
    </recommendedName>
</protein>
<keyword evidence="2" id="KW-1133">Transmembrane helix</keyword>
<keyword evidence="2" id="KW-0812">Transmembrane</keyword>
<name>A0A2M6XV13_9BACT</name>
<feature type="transmembrane region" description="Helical" evidence="2">
    <location>
        <begin position="26"/>
        <end position="54"/>
    </location>
</feature>
<dbReference type="InterPro" id="IPR012902">
    <property type="entry name" value="N_methyl_site"/>
</dbReference>
<feature type="region of interest" description="Disordered" evidence="1">
    <location>
        <begin position="94"/>
        <end position="117"/>
    </location>
</feature>
<accession>A0A2M6XV13</accession>
<proteinExistence type="predicted"/>
<evidence type="ECO:0000313" key="3">
    <source>
        <dbReference type="EMBL" id="PIU16323.1"/>
    </source>
</evidence>
<dbReference type="NCBIfam" id="TIGR02532">
    <property type="entry name" value="IV_pilin_GFxxxE"/>
    <property type="match status" value="1"/>
</dbReference>
<organism evidence="3 4">
    <name type="scientific">bacterium (Candidatus Gribaldobacteria) CG08_land_8_20_14_0_20_39_15</name>
    <dbReference type="NCBI Taxonomy" id="2014273"/>
    <lineage>
        <taxon>Bacteria</taxon>
        <taxon>Candidatus Gribaldobacteria</taxon>
    </lineage>
</organism>
<dbReference type="SUPFAM" id="SSF54523">
    <property type="entry name" value="Pili subunits"/>
    <property type="match status" value="1"/>
</dbReference>